<dbReference type="InParanoid" id="A0A3Q7H540"/>
<name>A0A3Q7H540_SOLLC</name>
<feature type="chain" id="PRO_5018620587" evidence="1">
    <location>
        <begin position="18"/>
        <end position="62"/>
    </location>
</feature>
<protein>
    <submittedName>
        <fullName evidence="2">Uncharacterized protein</fullName>
    </submittedName>
</protein>
<dbReference type="Proteomes" id="UP000004994">
    <property type="component" value="Chromosome 6"/>
</dbReference>
<keyword evidence="3" id="KW-1185">Reference proteome</keyword>
<sequence length="62" mass="7124">MYVALFLLFCFLFNTFGRDKHIPTSSFILSLLNIELAPSLIKVVPIFTDIIWKKELGIFNSS</sequence>
<accession>A0A3Q7H540</accession>
<keyword evidence="1" id="KW-0732">Signal</keyword>
<proteinExistence type="predicted"/>
<dbReference type="EnsemblPlants" id="Solyc06g083085.1.1">
    <property type="protein sequence ID" value="Solyc06g083085.1.1"/>
    <property type="gene ID" value="Solyc06g083085.1"/>
</dbReference>
<feature type="signal peptide" evidence="1">
    <location>
        <begin position="1"/>
        <end position="17"/>
    </location>
</feature>
<organism evidence="2">
    <name type="scientific">Solanum lycopersicum</name>
    <name type="common">Tomato</name>
    <name type="synonym">Lycopersicon esculentum</name>
    <dbReference type="NCBI Taxonomy" id="4081"/>
    <lineage>
        <taxon>Eukaryota</taxon>
        <taxon>Viridiplantae</taxon>
        <taxon>Streptophyta</taxon>
        <taxon>Embryophyta</taxon>
        <taxon>Tracheophyta</taxon>
        <taxon>Spermatophyta</taxon>
        <taxon>Magnoliopsida</taxon>
        <taxon>eudicotyledons</taxon>
        <taxon>Gunneridae</taxon>
        <taxon>Pentapetalae</taxon>
        <taxon>asterids</taxon>
        <taxon>lamiids</taxon>
        <taxon>Solanales</taxon>
        <taxon>Solanaceae</taxon>
        <taxon>Solanoideae</taxon>
        <taxon>Solaneae</taxon>
        <taxon>Solanum</taxon>
        <taxon>Solanum subgen. Lycopersicon</taxon>
    </lineage>
</organism>
<evidence type="ECO:0000313" key="3">
    <source>
        <dbReference type="Proteomes" id="UP000004994"/>
    </source>
</evidence>
<evidence type="ECO:0000313" key="2">
    <source>
        <dbReference type="EnsemblPlants" id="Solyc06g083085.1.1"/>
    </source>
</evidence>
<reference evidence="2" key="1">
    <citation type="journal article" date="2012" name="Nature">
        <title>The tomato genome sequence provides insights into fleshy fruit evolution.</title>
        <authorList>
            <consortium name="Tomato Genome Consortium"/>
        </authorList>
    </citation>
    <scope>NUCLEOTIDE SEQUENCE [LARGE SCALE GENOMIC DNA]</scope>
    <source>
        <strain evidence="2">cv. Heinz 1706</strain>
    </source>
</reference>
<dbReference type="Gramene" id="Solyc06g083085.1.1">
    <property type="protein sequence ID" value="Solyc06g083085.1.1"/>
    <property type="gene ID" value="Solyc06g083085.1"/>
</dbReference>
<dbReference type="AlphaFoldDB" id="A0A3Q7H540"/>
<evidence type="ECO:0000256" key="1">
    <source>
        <dbReference type="SAM" id="SignalP"/>
    </source>
</evidence>
<reference evidence="2" key="2">
    <citation type="submission" date="2019-01" db="UniProtKB">
        <authorList>
            <consortium name="EnsemblPlants"/>
        </authorList>
    </citation>
    <scope>IDENTIFICATION</scope>
    <source>
        <strain evidence="2">cv. Heinz 1706</strain>
    </source>
</reference>